<reference evidence="1" key="1">
    <citation type="submission" date="2020-08" db="EMBL/GenBank/DDBJ databases">
        <title>Genome sequencing and assembly of the red palm weevil Rhynchophorus ferrugineus.</title>
        <authorList>
            <person name="Dias G.B."/>
            <person name="Bergman C.M."/>
            <person name="Manee M."/>
        </authorList>
    </citation>
    <scope>NUCLEOTIDE SEQUENCE</scope>
    <source>
        <strain evidence="1">AA-2017</strain>
        <tissue evidence="1">Whole larva</tissue>
    </source>
</reference>
<organism evidence="1 2">
    <name type="scientific">Rhynchophorus ferrugineus</name>
    <name type="common">Red palm weevil</name>
    <name type="synonym">Curculio ferrugineus</name>
    <dbReference type="NCBI Taxonomy" id="354439"/>
    <lineage>
        <taxon>Eukaryota</taxon>
        <taxon>Metazoa</taxon>
        <taxon>Ecdysozoa</taxon>
        <taxon>Arthropoda</taxon>
        <taxon>Hexapoda</taxon>
        <taxon>Insecta</taxon>
        <taxon>Pterygota</taxon>
        <taxon>Neoptera</taxon>
        <taxon>Endopterygota</taxon>
        <taxon>Coleoptera</taxon>
        <taxon>Polyphaga</taxon>
        <taxon>Cucujiformia</taxon>
        <taxon>Curculionidae</taxon>
        <taxon>Dryophthorinae</taxon>
        <taxon>Rhynchophorus</taxon>
    </lineage>
</organism>
<accession>A0A834IHA8</accession>
<proteinExistence type="predicted"/>
<name>A0A834IHA8_RHYFE</name>
<dbReference type="EMBL" id="JAACXV010000410">
    <property type="protein sequence ID" value="KAF7277975.1"/>
    <property type="molecule type" value="Genomic_DNA"/>
</dbReference>
<gene>
    <name evidence="1" type="ORF">GWI33_008974</name>
</gene>
<comment type="caution">
    <text evidence="1">The sequence shown here is derived from an EMBL/GenBank/DDBJ whole genome shotgun (WGS) entry which is preliminary data.</text>
</comment>
<keyword evidence="2" id="KW-1185">Reference proteome</keyword>
<protein>
    <submittedName>
        <fullName evidence="1">Uncharacterized protein</fullName>
    </submittedName>
</protein>
<evidence type="ECO:0000313" key="2">
    <source>
        <dbReference type="Proteomes" id="UP000625711"/>
    </source>
</evidence>
<evidence type="ECO:0000313" key="1">
    <source>
        <dbReference type="EMBL" id="KAF7277975.1"/>
    </source>
</evidence>
<sequence length="114" mass="12607">MGTPPARNAKQLINPRLFNGCTGAKRECFLLICRFIHFLSIFIASRTDLKAELCKVPLALPPSFSGCVLMDGIAPINSVRSQLKTALTRGKQFKLPLDLRERTEMDVGMRTADG</sequence>
<dbReference type="Proteomes" id="UP000625711">
    <property type="component" value="Unassembled WGS sequence"/>
</dbReference>
<dbReference type="AlphaFoldDB" id="A0A834IHA8"/>